<organism evidence="1 2">
    <name type="scientific">Mediterraneibacter gnavus</name>
    <name type="common">Ruminococcus gnavus</name>
    <dbReference type="NCBI Taxonomy" id="33038"/>
    <lineage>
        <taxon>Bacteria</taxon>
        <taxon>Bacillati</taxon>
        <taxon>Bacillota</taxon>
        <taxon>Clostridia</taxon>
        <taxon>Lachnospirales</taxon>
        <taxon>Lachnospiraceae</taxon>
        <taxon>Mediterraneibacter</taxon>
    </lineage>
</organism>
<dbReference type="Proteomes" id="UP001149331">
    <property type="component" value="Unassembled WGS sequence"/>
</dbReference>
<dbReference type="EMBL" id="JAPZEG010000021">
    <property type="protein sequence ID" value="MDE1204742.1"/>
    <property type="molecule type" value="Genomic_DNA"/>
</dbReference>
<dbReference type="RefSeq" id="WP_118048030.1">
    <property type="nucleotide sequence ID" value="NZ_JADMTD010000032.1"/>
</dbReference>
<accession>A0AAW6K903</accession>
<reference evidence="1" key="1">
    <citation type="submission" date="2022-12" db="EMBL/GenBank/DDBJ databases">
        <title>Genome of R. gnavus strain RSHDN_120.</title>
        <authorList>
            <person name="Abdugheni R."/>
        </authorList>
    </citation>
    <scope>NUCLEOTIDE SEQUENCE</scope>
    <source>
        <strain evidence="1">RSHDN_120</strain>
    </source>
</reference>
<protein>
    <submittedName>
        <fullName evidence="1">Uncharacterized protein</fullName>
    </submittedName>
</protein>
<evidence type="ECO:0000313" key="1">
    <source>
        <dbReference type="EMBL" id="MDE1204742.1"/>
    </source>
</evidence>
<proteinExistence type="predicted"/>
<evidence type="ECO:0000313" key="2">
    <source>
        <dbReference type="Proteomes" id="UP001149331"/>
    </source>
</evidence>
<gene>
    <name evidence="1" type="ORF">O4N78_14390</name>
</gene>
<name>A0AAW6K903_MEDGN</name>
<sequence>MAVVTIVFLGIAGMTGCASSEKLLIQKNWEMKLPDGGTEDSYAEFAEKYLDIIDVPSEKYHFCHTQHFFG</sequence>
<comment type="caution">
    <text evidence="1">The sequence shown here is derived from an EMBL/GenBank/DDBJ whole genome shotgun (WGS) entry which is preliminary data.</text>
</comment>
<dbReference type="AlphaFoldDB" id="A0AAW6K903"/>